<sequence>MSAISESVSQRMTLGMLQDRYGFELVPGFAKGVTVTSLANDLESVAPGALFMPGERIGMGVLAQAIQRGAYAVMLPPSMRNAVGECEVPVLFADPTSHEIGQLASLIAGQPAESIAVFAIAGRDRQSVGESVGMLADFLHMLGNPVGVIRNGDEQSLERFTDLRYPLDAFSMQRVLSVCVEDGASAVIIAMEDDTLAPGSLESVGVDVLGYDGREDKEEVEEMAGVLAERFGCVLDDETHLAVRSEETDLMAVQADIGLNKAKPLSLAIAMVLAAGVRKANIRSALRVSRELH</sequence>
<accession>A0A087B3F9</accession>
<keyword evidence="2" id="KW-0131">Cell cycle</keyword>
<dbReference type="eggNOG" id="COG0769">
    <property type="taxonomic scope" value="Bacteria"/>
</dbReference>
<evidence type="ECO:0000256" key="1">
    <source>
        <dbReference type="ARBA" id="ARBA00022618"/>
    </source>
</evidence>
<name>A0A087B3F9_9BIFI</name>
<organism evidence="3 4">
    <name type="scientific">Bifidobacterium cuniculi</name>
    <dbReference type="NCBI Taxonomy" id="1688"/>
    <lineage>
        <taxon>Bacteria</taxon>
        <taxon>Bacillati</taxon>
        <taxon>Actinomycetota</taxon>
        <taxon>Actinomycetes</taxon>
        <taxon>Bifidobacteriales</taxon>
        <taxon>Bifidobacteriaceae</taxon>
        <taxon>Bifidobacterium</taxon>
    </lineage>
</organism>
<keyword evidence="4" id="KW-1185">Reference proteome</keyword>
<dbReference type="SUPFAM" id="SSF63418">
    <property type="entry name" value="MurE/MurF N-terminal domain"/>
    <property type="match status" value="1"/>
</dbReference>
<dbReference type="RefSeq" id="WP_033514793.1">
    <property type="nucleotide sequence ID" value="NZ_JGYV01000001.1"/>
</dbReference>
<dbReference type="EMBL" id="JGYV01000001">
    <property type="protein sequence ID" value="KFI65559.1"/>
    <property type="molecule type" value="Genomic_DNA"/>
</dbReference>
<dbReference type="Proteomes" id="UP000029067">
    <property type="component" value="Unassembled WGS sequence"/>
</dbReference>
<dbReference type="GO" id="GO:0051301">
    <property type="term" value="P:cell division"/>
    <property type="evidence" value="ECO:0007669"/>
    <property type="project" value="UniProtKB-KW"/>
</dbReference>
<reference evidence="3 4" key="1">
    <citation type="submission" date="2014-03" db="EMBL/GenBank/DDBJ databases">
        <title>Genomics of Bifidobacteria.</title>
        <authorList>
            <person name="Ventura M."/>
            <person name="Milani C."/>
            <person name="Lugli G.A."/>
        </authorList>
    </citation>
    <scope>NUCLEOTIDE SEQUENCE [LARGE SCALE GENOMIC DNA]</scope>
    <source>
        <strain evidence="3 4">LMG 10738</strain>
    </source>
</reference>
<comment type="caution">
    <text evidence="3">The sequence shown here is derived from an EMBL/GenBank/DDBJ whole genome shotgun (WGS) entry which is preliminary data.</text>
</comment>
<evidence type="ECO:0000313" key="3">
    <source>
        <dbReference type="EMBL" id="KFI65559.1"/>
    </source>
</evidence>
<keyword evidence="1" id="KW-0132">Cell division</keyword>
<evidence type="ECO:0000256" key="2">
    <source>
        <dbReference type="ARBA" id="ARBA00023306"/>
    </source>
</evidence>
<proteinExistence type="predicted"/>
<gene>
    <name evidence="3" type="ORF">BCUN_0052</name>
</gene>
<dbReference type="InterPro" id="IPR035911">
    <property type="entry name" value="MurE/MurF_N"/>
</dbReference>
<dbReference type="OrthoDB" id="3242635at2"/>
<evidence type="ECO:0000313" key="4">
    <source>
        <dbReference type="Proteomes" id="UP000029067"/>
    </source>
</evidence>
<protein>
    <submittedName>
        <fullName evidence="3">UDP-N-acetylmuramyl-tripeptide synthetase</fullName>
    </submittedName>
</protein>
<dbReference type="STRING" id="1688.BCUN_0052"/>
<dbReference type="AlphaFoldDB" id="A0A087B3F9"/>